<dbReference type="GO" id="GO:0004252">
    <property type="term" value="F:serine-type endopeptidase activity"/>
    <property type="evidence" value="ECO:0007669"/>
    <property type="project" value="InterPro"/>
</dbReference>
<dbReference type="EMBL" id="PKMI01000014">
    <property type="protein sequence ID" value="RBA18519.1"/>
    <property type="molecule type" value="Genomic_DNA"/>
</dbReference>
<accession>A0A365NCK5</accession>
<reference evidence="7 8" key="1">
    <citation type="submission" date="2017-12" db="EMBL/GenBank/DDBJ databases">
        <title>Genome sequence of the mycotoxigenic crop pathogen Fusarium proliferatum, strain ITEM 2341 from Date Palm.</title>
        <authorList>
            <person name="Almiman B.F."/>
            <person name="Shittu T.A."/>
            <person name="Muthumeenakshi S."/>
            <person name="Baroncelli R."/>
            <person name="Sreenivasaprasada S."/>
        </authorList>
    </citation>
    <scope>NUCLEOTIDE SEQUENCE [LARGE SCALE GENOMIC DNA]</scope>
    <source>
        <strain evidence="7 8">ITEM 2341</strain>
    </source>
</reference>
<name>A0A365NCK5_GIBIN</name>
<dbReference type="GO" id="GO:0006508">
    <property type="term" value="P:proteolysis"/>
    <property type="evidence" value="ECO:0007669"/>
    <property type="project" value="UniProtKB-KW"/>
</dbReference>
<dbReference type="Gene3D" id="3.40.50.200">
    <property type="entry name" value="Peptidase S8/S53 domain"/>
    <property type="match status" value="1"/>
</dbReference>
<evidence type="ECO:0000259" key="6">
    <source>
        <dbReference type="Pfam" id="PF24476"/>
    </source>
</evidence>
<dbReference type="Pfam" id="PF00082">
    <property type="entry name" value="Peptidase_S8"/>
    <property type="match status" value="1"/>
</dbReference>
<protein>
    <submittedName>
        <fullName evidence="7">Uncharacterized protein</fullName>
    </submittedName>
</protein>
<dbReference type="PANTHER" id="PTHR43806:SF11">
    <property type="entry name" value="CEREVISIN-RELATED"/>
    <property type="match status" value="1"/>
</dbReference>
<evidence type="ECO:0000313" key="7">
    <source>
        <dbReference type="EMBL" id="RBA18519.1"/>
    </source>
</evidence>
<sequence length="803" mass="91563">MGIQEVIAKFQRVLPSVEQVIPPGFNQRKGNIHKDISTIRRLCLSEGNTQDLVDWVEVDMVTPEENATHTAYFDDQILQLEDATTDTPNFMTDAQDALEWFYDTLCTYWPPACKNPHRAMLRLVTDRHDMTITGDASDFRDKPRGDKGVKNSKALIRLEDLLRSTASGTSTAERLYRNPLTILQRANLAVVFASSLLQLSKGSWGQTSLPKGRWLHRNWEDSGICFLQNHRGEPILNEPYLPILINQLPLESALPYTPPSFVALALTLLLLQNDNDEVMAEFDLIRNDIVAEEEGLVKNTTDFFALLSLIETDVFQTRVDDHYKRAIGACLTGRLVDAVKEDEGEAQNYFSRDIINPLKQYLSTVTDPVPRIQFQLPLKEWSLLADADGEKHEVHTSQARYAEEWFSKFEHKVHELVKIRCGDEQKAAIKVAIVDTGLDFPPEAEELYEDQIISRRSWALTCAIDEWQVDIITMSFGCPDRVNEIDKVMKRAQDNGIIMIAAASNSGALESMSWPARSERVIGVHALDGYGNCSDFTPNPQTHEHNFAAPGIAISGYWPKRLGMTEQRMTGTSCAAPVVAGIVAVLLEFARKYESECSEDDFEILGQLKERQGIVKVLDRMYHRRPEDWPEVSSKEHLRFINVACRFESYVQAFFHAGQPLFPRNLNIRCLLFSPSICSAESEYNATRTFYSKLRLQNCKQIEVNKYVHYLTTQGLGMLLQLQSMTLQDQLHFVLWTFESILDSSSPNVLMVEGIELYTIGTIEKHSWNPWVHCEDVFEMDSEEWKTADAFWDSGWRSRWGIR</sequence>
<gene>
    <name evidence="7" type="ORF">FPRO05_10812</name>
</gene>
<evidence type="ECO:0000313" key="8">
    <source>
        <dbReference type="Proteomes" id="UP000251714"/>
    </source>
</evidence>
<dbReference type="PANTHER" id="PTHR43806">
    <property type="entry name" value="PEPTIDASE S8"/>
    <property type="match status" value="1"/>
</dbReference>
<dbReference type="SUPFAM" id="SSF52743">
    <property type="entry name" value="Subtilisin-like"/>
    <property type="match status" value="1"/>
</dbReference>
<evidence type="ECO:0000256" key="1">
    <source>
        <dbReference type="ARBA" id="ARBA00011073"/>
    </source>
</evidence>
<keyword evidence="3" id="KW-0378">Hydrolase</keyword>
<dbReference type="InterPro" id="IPR023828">
    <property type="entry name" value="Peptidase_S8_Ser-AS"/>
</dbReference>
<evidence type="ECO:0000256" key="3">
    <source>
        <dbReference type="ARBA" id="ARBA00022801"/>
    </source>
</evidence>
<dbReference type="AlphaFoldDB" id="A0A365NCK5"/>
<organism evidence="7 8">
    <name type="scientific">Gibberella intermedia</name>
    <name type="common">Bulb rot disease fungus</name>
    <name type="synonym">Fusarium proliferatum</name>
    <dbReference type="NCBI Taxonomy" id="948311"/>
    <lineage>
        <taxon>Eukaryota</taxon>
        <taxon>Fungi</taxon>
        <taxon>Dikarya</taxon>
        <taxon>Ascomycota</taxon>
        <taxon>Pezizomycotina</taxon>
        <taxon>Sordariomycetes</taxon>
        <taxon>Hypocreomycetidae</taxon>
        <taxon>Hypocreales</taxon>
        <taxon>Nectriaceae</taxon>
        <taxon>Fusarium</taxon>
        <taxon>Fusarium fujikuroi species complex</taxon>
    </lineage>
</organism>
<proteinExistence type="inferred from homology"/>
<dbReference type="InterPro" id="IPR056002">
    <property type="entry name" value="DUF7580"/>
</dbReference>
<evidence type="ECO:0000256" key="2">
    <source>
        <dbReference type="ARBA" id="ARBA00022670"/>
    </source>
</evidence>
<dbReference type="InterPro" id="IPR000209">
    <property type="entry name" value="Peptidase_S8/S53_dom"/>
</dbReference>
<feature type="domain" description="DUF7580" evidence="6">
    <location>
        <begin position="151"/>
        <end position="363"/>
    </location>
</feature>
<dbReference type="InterPro" id="IPR050131">
    <property type="entry name" value="Peptidase_S8_subtilisin-like"/>
</dbReference>
<dbReference type="CDD" id="cd00306">
    <property type="entry name" value="Peptidases_S8_S53"/>
    <property type="match status" value="1"/>
</dbReference>
<dbReference type="Pfam" id="PF24476">
    <property type="entry name" value="DUF7580"/>
    <property type="match status" value="1"/>
</dbReference>
<evidence type="ECO:0000259" key="5">
    <source>
        <dbReference type="Pfam" id="PF00082"/>
    </source>
</evidence>
<evidence type="ECO:0000256" key="4">
    <source>
        <dbReference type="ARBA" id="ARBA00022825"/>
    </source>
</evidence>
<dbReference type="InterPro" id="IPR036852">
    <property type="entry name" value="Peptidase_S8/S53_dom_sf"/>
</dbReference>
<dbReference type="PROSITE" id="PS00138">
    <property type="entry name" value="SUBTILASE_SER"/>
    <property type="match status" value="1"/>
</dbReference>
<comment type="similarity">
    <text evidence="1">Belongs to the peptidase S8 family.</text>
</comment>
<dbReference type="Proteomes" id="UP000251714">
    <property type="component" value="Unassembled WGS sequence"/>
</dbReference>
<keyword evidence="2" id="KW-0645">Protease</keyword>
<keyword evidence="4" id="KW-0720">Serine protease</keyword>
<comment type="caution">
    <text evidence="7">The sequence shown here is derived from an EMBL/GenBank/DDBJ whole genome shotgun (WGS) entry which is preliminary data.</text>
</comment>
<feature type="domain" description="Peptidase S8/S53" evidence="5">
    <location>
        <begin position="444"/>
        <end position="592"/>
    </location>
</feature>